<feature type="domain" description="GH16" evidence="2">
    <location>
        <begin position="47"/>
        <end position="303"/>
    </location>
</feature>
<dbReference type="CDD" id="cd08023">
    <property type="entry name" value="GH16_laminarinase_like"/>
    <property type="match status" value="1"/>
</dbReference>
<dbReference type="OrthoDB" id="9809583at2"/>
<dbReference type="SUPFAM" id="SSF49899">
    <property type="entry name" value="Concanavalin A-like lectins/glucanases"/>
    <property type="match status" value="1"/>
</dbReference>
<evidence type="ECO:0000259" key="2">
    <source>
        <dbReference type="PROSITE" id="PS51762"/>
    </source>
</evidence>
<dbReference type="GO" id="GO:0005975">
    <property type="term" value="P:carbohydrate metabolic process"/>
    <property type="evidence" value="ECO:0007669"/>
    <property type="project" value="InterPro"/>
</dbReference>
<dbReference type="CAZy" id="GH16">
    <property type="family name" value="Glycoside Hydrolase Family 16"/>
</dbReference>
<dbReference type="Pfam" id="PF00722">
    <property type="entry name" value="Glyco_hydro_16"/>
    <property type="match status" value="1"/>
</dbReference>
<keyword evidence="3" id="KW-0378">Hydrolase</keyword>
<dbReference type="KEGG" id="cak:Caul_4793"/>
<dbReference type="PANTHER" id="PTHR10963:SF55">
    <property type="entry name" value="GLYCOSIDE HYDROLASE FAMILY 16 PROTEIN"/>
    <property type="match status" value="1"/>
</dbReference>
<evidence type="ECO:0000256" key="1">
    <source>
        <dbReference type="ARBA" id="ARBA00006865"/>
    </source>
</evidence>
<dbReference type="PROSITE" id="PS51762">
    <property type="entry name" value="GH16_2"/>
    <property type="match status" value="1"/>
</dbReference>
<sequence length="320" mass="34226" precursor="true">MMNGWTGAAGLTLAAVVFGLGPGPQASPYKPPKVIKTECLGPLTFEDTFKSLDAGPDQIRPAKPHRWRTVYGYGGALALDNRNGGRAGVAVDPSFTGVKAGAAGAAPLGLNPFSVDPATGALVVRAEPAPAEMVPLLWGKRYTTGLLTTKFSFSQRYGYFEINAKLPRGKGLWPAFWLLPNEGKWPAGGELDIFEQLGHEPETMYFSVHSGAQKTIANKVTLAADASRDFHLYGAAWTPGEVVWYVDRKEVARTTTPADMNKPMHMIIDLAVGGSWGGDPDETTRFPADLKVLAVRAWALPDSEAGRAKSGRACESAPDQ</sequence>
<dbReference type="AlphaFoldDB" id="B0T429"/>
<name>B0T429_CAUSK</name>
<dbReference type="InterPro" id="IPR000757">
    <property type="entry name" value="Beta-glucanase-like"/>
</dbReference>
<dbReference type="Gene3D" id="2.60.120.200">
    <property type="match status" value="1"/>
</dbReference>
<gene>
    <name evidence="3" type="ordered locus">Caul_4793</name>
</gene>
<evidence type="ECO:0000313" key="3">
    <source>
        <dbReference type="EMBL" id="ABZ73913.1"/>
    </source>
</evidence>
<dbReference type="PANTHER" id="PTHR10963">
    <property type="entry name" value="GLYCOSYL HYDROLASE-RELATED"/>
    <property type="match status" value="1"/>
</dbReference>
<dbReference type="HOGENOM" id="CLU_019533_0_2_5"/>
<dbReference type="GO" id="GO:0004553">
    <property type="term" value="F:hydrolase activity, hydrolyzing O-glycosyl compounds"/>
    <property type="evidence" value="ECO:0007669"/>
    <property type="project" value="InterPro"/>
</dbReference>
<organism evidence="3">
    <name type="scientific">Caulobacter sp. (strain K31)</name>
    <dbReference type="NCBI Taxonomy" id="366602"/>
    <lineage>
        <taxon>Bacteria</taxon>
        <taxon>Pseudomonadati</taxon>
        <taxon>Pseudomonadota</taxon>
        <taxon>Alphaproteobacteria</taxon>
        <taxon>Caulobacterales</taxon>
        <taxon>Caulobacteraceae</taxon>
        <taxon>Caulobacter</taxon>
    </lineage>
</organism>
<dbReference type="InterPro" id="IPR013320">
    <property type="entry name" value="ConA-like_dom_sf"/>
</dbReference>
<reference evidence="3" key="1">
    <citation type="submission" date="2008-01" db="EMBL/GenBank/DDBJ databases">
        <title>Complete sequence of chromosome of Caulobacter sp. K31.</title>
        <authorList>
            <consortium name="US DOE Joint Genome Institute"/>
            <person name="Copeland A."/>
            <person name="Lucas S."/>
            <person name="Lapidus A."/>
            <person name="Barry K."/>
            <person name="Glavina del Rio T."/>
            <person name="Dalin E."/>
            <person name="Tice H."/>
            <person name="Pitluck S."/>
            <person name="Bruce D."/>
            <person name="Goodwin L."/>
            <person name="Thompson L.S."/>
            <person name="Brettin T."/>
            <person name="Detter J.C."/>
            <person name="Han C."/>
            <person name="Schmutz J."/>
            <person name="Larimer F."/>
            <person name="Land M."/>
            <person name="Hauser L."/>
            <person name="Kyrpides N."/>
            <person name="Kim E."/>
            <person name="Stephens C."/>
            <person name="Richardson P."/>
        </authorList>
    </citation>
    <scope>NUCLEOTIDE SEQUENCE [LARGE SCALE GENOMIC DNA]</scope>
    <source>
        <strain evidence="3">K31</strain>
    </source>
</reference>
<dbReference type="InterPro" id="IPR050546">
    <property type="entry name" value="Glycosyl_Hydrlase_16"/>
</dbReference>
<dbReference type="EMBL" id="CP000927">
    <property type="protein sequence ID" value="ABZ73913.1"/>
    <property type="molecule type" value="Genomic_DNA"/>
</dbReference>
<protein>
    <submittedName>
        <fullName evidence="3">Glycoside hydrolase family 16</fullName>
    </submittedName>
</protein>
<dbReference type="eggNOG" id="COG2273">
    <property type="taxonomic scope" value="Bacteria"/>
</dbReference>
<accession>B0T429</accession>
<comment type="similarity">
    <text evidence="1">Belongs to the glycosyl hydrolase 16 family.</text>
</comment>
<dbReference type="STRING" id="366602.Caul_4793"/>
<proteinExistence type="inferred from homology"/>